<evidence type="ECO:0008006" key="3">
    <source>
        <dbReference type="Google" id="ProtNLM"/>
    </source>
</evidence>
<accession>A0A6J5V8C8</accession>
<evidence type="ECO:0000313" key="2">
    <source>
        <dbReference type="Proteomes" id="UP000507222"/>
    </source>
</evidence>
<evidence type="ECO:0000313" key="1">
    <source>
        <dbReference type="EMBL" id="CAB4284451.1"/>
    </source>
</evidence>
<organism evidence="1 2">
    <name type="scientific">Prunus armeniaca</name>
    <name type="common">Apricot</name>
    <name type="synonym">Armeniaca vulgaris</name>
    <dbReference type="NCBI Taxonomy" id="36596"/>
    <lineage>
        <taxon>Eukaryota</taxon>
        <taxon>Viridiplantae</taxon>
        <taxon>Streptophyta</taxon>
        <taxon>Embryophyta</taxon>
        <taxon>Tracheophyta</taxon>
        <taxon>Spermatophyta</taxon>
        <taxon>Magnoliopsida</taxon>
        <taxon>eudicotyledons</taxon>
        <taxon>Gunneridae</taxon>
        <taxon>Pentapetalae</taxon>
        <taxon>rosids</taxon>
        <taxon>fabids</taxon>
        <taxon>Rosales</taxon>
        <taxon>Rosaceae</taxon>
        <taxon>Amygdaloideae</taxon>
        <taxon>Amygdaleae</taxon>
        <taxon>Prunus</taxon>
    </lineage>
</organism>
<protein>
    <recommendedName>
        <fullName evidence="3">FK506-binding protein</fullName>
    </recommendedName>
</protein>
<dbReference type="EMBL" id="CAEKDK010000006">
    <property type="protein sequence ID" value="CAB4284451.1"/>
    <property type="molecule type" value="Genomic_DNA"/>
</dbReference>
<proteinExistence type="predicted"/>
<dbReference type="AlphaFoldDB" id="A0A6J5V8C8"/>
<reference evidence="1 2" key="1">
    <citation type="submission" date="2020-05" db="EMBL/GenBank/DDBJ databases">
        <authorList>
            <person name="Campoy J."/>
            <person name="Schneeberger K."/>
            <person name="Spophaly S."/>
        </authorList>
    </citation>
    <scope>NUCLEOTIDE SEQUENCE [LARGE SCALE GENOMIC DNA]</scope>
    <source>
        <strain evidence="1">PruArmRojPasFocal</strain>
    </source>
</reference>
<name>A0A6J5V8C8_PRUAR</name>
<dbReference type="PANTHER" id="PTHR35286">
    <property type="entry name" value="EXPRESSED PROTEIN"/>
    <property type="match status" value="1"/>
</dbReference>
<sequence length="242" mass="27294">MSSFTNTTNFDNLMLQTLMGRLQIRPPTNNSFLSQTLEELLFDAANLSGDEDDDDENKTQLAKEESKLEKDIIRVILSGKTDSLKPNSGQAVTIGEHHICVGFHEETGSDYRVWEWHGHIMLFDEENGYTPEYIYGNYFERLIGKARTGSSGARVEEEAKEEEEDKEQVGNLGLRELIDGGDSGQGRILHRNINAGSSSLRFYPTSQIEVWSNPSLKYQSKELMPTIFAKDGAYGRTHLFCS</sequence>
<gene>
    <name evidence="1" type="ORF">CURHAP_LOCUS39997</name>
</gene>
<dbReference type="PANTHER" id="PTHR35286:SF1">
    <property type="entry name" value="EXPRESSED PROTEIN"/>
    <property type="match status" value="1"/>
</dbReference>
<dbReference type="Proteomes" id="UP000507222">
    <property type="component" value="Unassembled WGS sequence"/>
</dbReference>